<feature type="region of interest" description="Disordered" evidence="1">
    <location>
        <begin position="39"/>
        <end position="96"/>
    </location>
</feature>
<accession>A0A433SFL2</accession>
<keyword evidence="2" id="KW-0732">Signal</keyword>
<organism evidence="3 4">
    <name type="scientific">Saezia sanguinis</name>
    <dbReference type="NCBI Taxonomy" id="1965230"/>
    <lineage>
        <taxon>Bacteria</taxon>
        <taxon>Pseudomonadati</taxon>
        <taxon>Pseudomonadota</taxon>
        <taxon>Betaproteobacteria</taxon>
        <taxon>Burkholderiales</taxon>
        <taxon>Saeziaceae</taxon>
        <taxon>Saezia</taxon>
    </lineage>
</organism>
<feature type="signal peptide" evidence="2">
    <location>
        <begin position="1"/>
        <end position="24"/>
    </location>
</feature>
<dbReference type="InterPro" id="IPR024572">
    <property type="entry name" value="RcnB"/>
</dbReference>
<dbReference type="EMBL" id="PQSP01000001">
    <property type="protein sequence ID" value="RUS67533.1"/>
    <property type="molecule type" value="Genomic_DNA"/>
</dbReference>
<evidence type="ECO:0000256" key="1">
    <source>
        <dbReference type="SAM" id="MobiDB-lite"/>
    </source>
</evidence>
<keyword evidence="4" id="KW-1185">Reference proteome</keyword>
<proteinExistence type="predicted"/>
<evidence type="ECO:0000256" key="2">
    <source>
        <dbReference type="SAM" id="SignalP"/>
    </source>
</evidence>
<dbReference type="Pfam" id="PF11776">
    <property type="entry name" value="RcnB"/>
    <property type="match status" value="1"/>
</dbReference>
<feature type="compositionally biased region" description="Polar residues" evidence="1">
    <location>
        <begin position="39"/>
        <end position="49"/>
    </location>
</feature>
<name>A0A433SFL2_9BURK</name>
<dbReference type="RefSeq" id="WP_126977014.1">
    <property type="nucleotide sequence ID" value="NZ_PQSP01000001.1"/>
</dbReference>
<feature type="chain" id="PRO_5019178346" evidence="2">
    <location>
        <begin position="25"/>
        <end position="155"/>
    </location>
</feature>
<feature type="compositionally biased region" description="Polar residues" evidence="1">
    <location>
        <begin position="62"/>
        <end position="74"/>
    </location>
</feature>
<dbReference type="OrthoDB" id="6687316at2"/>
<dbReference type="Gene3D" id="3.10.450.160">
    <property type="entry name" value="inner membrane protein cigr"/>
    <property type="match status" value="1"/>
</dbReference>
<protein>
    <submittedName>
        <fullName evidence="3">Nickel/cobalt homeostasis protein RcnB</fullName>
    </submittedName>
</protein>
<evidence type="ECO:0000313" key="3">
    <source>
        <dbReference type="EMBL" id="RUS67533.1"/>
    </source>
</evidence>
<comment type="caution">
    <text evidence="3">The sequence shown here is derived from an EMBL/GenBank/DDBJ whole genome shotgun (WGS) entry which is preliminary data.</text>
</comment>
<dbReference type="AlphaFoldDB" id="A0A433SFL2"/>
<sequence length="155" mass="16814" precursor="true">MKMKKTLVFSFAAVSLLGGSLAMAAQPRVPSKEAMSPFVQTAQAVQPQRISGEERQHAAQDSAYQANQRASGQTARPAAAHWGNEMAPESVRPAEHLSEGQVLPQEYRGRQYSIEDWKAYGLNPPAAGHRWVLIGGDFIQINNSSGKIASILLSQ</sequence>
<dbReference type="Proteomes" id="UP000286947">
    <property type="component" value="Unassembled WGS sequence"/>
</dbReference>
<reference evidence="3 4" key="1">
    <citation type="submission" date="2018-01" db="EMBL/GenBank/DDBJ databases">
        <title>Saezia sanguinis gen. nov., sp. nov., in the order Burkholderiales isolated from human blood.</title>
        <authorList>
            <person name="Medina-Pascual M.J."/>
            <person name="Valdezate S."/>
            <person name="Monzon S."/>
            <person name="Cuesta I."/>
            <person name="Carrasco G."/>
            <person name="Villalon P."/>
            <person name="Saez-Nieto J.A."/>
        </authorList>
    </citation>
    <scope>NUCLEOTIDE SEQUENCE [LARGE SCALE GENOMIC DNA]</scope>
    <source>
        <strain evidence="3 4">CNM695-12</strain>
    </source>
</reference>
<gene>
    <name evidence="3" type="primary">rcnB</name>
    <name evidence="3" type="ORF">CUZ56_00007</name>
</gene>
<evidence type="ECO:0000313" key="4">
    <source>
        <dbReference type="Proteomes" id="UP000286947"/>
    </source>
</evidence>